<dbReference type="Pfam" id="PF01591">
    <property type="entry name" value="6PF2K"/>
    <property type="match status" value="1"/>
</dbReference>
<keyword evidence="10" id="KW-0808">Transferase</keyword>
<evidence type="ECO:0000313" key="11">
    <source>
        <dbReference type="Proteomes" id="UP000242180"/>
    </source>
</evidence>
<feature type="active site" description="Proton donor/acceptor" evidence="6">
    <location>
        <position position="295"/>
    </location>
</feature>
<evidence type="ECO:0000256" key="7">
    <source>
        <dbReference type="PIRSR" id="PIRSR613078-2"/>
    </source>
</evidence>
<dbReference type="GO" id="GO:0005829">
    <property type="term" value="C:cytosol"/>
    <property type="evidence" value="ECO:0007669"/>
    <property type="project" value="TreeGrafter"/>
</dbReference>
<dbReference type="SUPFAM" id="SSF53254">
    <property type="entry name" value="Phosphoglycerate mutase-like"/>
    <property type="match status" value="1"/>
</dbReference>
<dbReference type="SUPFAM" id="SSF52540">
    <property type="entry name" value="P-loop containing nucleoside triphosphate hydrolases"/>
    <property type="match status" value="1"/>
</dbReference>
<dbReference type="InParanoid" id="A0A1X2HFF5"/>
<keyword evidence="10" id="KW-0418">Kinase</keyword>
<dbReference type="OrthoDB" id="267323at2759"/>
<evidence type="ECO:0000256" key="6">
    <source>
        <dbReference type="PIRSR" id="PIRSR613078-1"/>
    </source>
</evidence>
<dbReference type="FunFam" id="3.40.50.300:FF:000644">
    <property type="entry name" value="GpmB, Fructose-2,6-bisphosphatase"/>
    <property type="match status" value="1"/>
</dbReference>
<dbReference type="SMART" id="SM00855">
    <property type="entry name" value="PGAM"/>
    <property type="match status" value="1"/>
</dbReference>
<keyword evidence="11" id="KW-1185">Reference proteome</keyword>
<dbReference type="AlphaFoldDB" id="A0A1X2HFF5"/>
<dbReference type="PANTHER" id="PTHR10606">
    <property type="entry name" value="6-PHOSPHOFRUCTO-2-KINASE/FRUCTOSE-2,6-BISPHOSPHATASE"/>
    <property type="match status" value="1"/>
</dbReference>
<dbReference type="Gene3D" id="3.40.50.1240">
    <property type="entry name" value="Phosphoglycerate mutase-like"/>
    <property type="match status" value="1"/>
</dbReference>
<name>A0A1X2HFF5_SYNRA</name>
<dbReference type="GO" id="GO:0006000">
    <property type="term" value="P:fructose metabolic process"/>
    <property type="evidence" value="ECO:0007669"/>
    <property type="project" value="InterPro"/>
</dbReference>
<dbReference type="InterPro" id="IPR013078">
    <property type="entry name" value="His_Pase_superF_clade-1"/>
</dbReference>
<evidence type="ECO:0000313" key="10">
    <source>
        <dbReference type="EMBL" id="ORY97683.1"/>
    </source>
</evidence>
<feature type="binding site" evidence="7">
    <location>
        <position position="275"/>
    </location>
    <ligand>
        <name>substrate</name>
    </ligand>
</feature>
<dbReference type="FunFam" id="3.40.50.1240:FF:000005">
    <property type="entry name" value="GpmB, Fructose-2,6-bisphosphatase"/>
    <property type="match status" value="1"/>
</dbReference>
<feature type="region of interest" description="Disordered" evidence="8">
    <location>
        <begin position="451"/>
        <end position="473"/>
    </location>
</feature>
<dbReference type="Gene3D" id="3.40.50.300">
    <property type="entry name" value="P-loop containing nucleotide triphosphate hydrolases"/>
    <property type="match status" value="1"/>
</dbReference>
<dbReference type="PANTHER" id="PTHR10606:SF44">
    <property type="entry name" value="6-PHOSPHOFRUCTO 2-KINASE_FRUCTOSE 2,6-BISPHOSPHATASE LONG FORM"/>
    <property type="match status" value="1"/>
</dbReference>
<gene>
    <name evidence="10" type="ORF">BCR43DRAFT_556916</name>
</gene>
<keyword evidence="4" id="KW-0378">Hydrolase</keyword>
<dbReference type="GO" id="GO:0003873">
    <property type="term" value="F:6-phosphofructo-2-kinase activity"/>
    <property type="evidence" value="ECO:0007669"/>
    <property type="project" value="InterPro"/>
</dbReference>
<feature type="compositionally biased region" description="Polar residues" evidence="8">
    <location>
        <begin position="460"/>
        <end position="473"/>
    </location>
</feature>
<dbReference type="EC" id="3.1.3.46" evidence="2"/>
<dbReference type="OMA" id="RCMYAYF"/>
<organism evidence="10 11">
    <name type="scientific">Syncephalastrum racemosum</name>
    <name type="common">Filamentous fungus</name>
    <dbReference type="NCBI Taxonomy" id="13706"/>
    <lineage>
        <taxon>Eukaryota</taxon>
        <taxon>Fungi</taxon>
        <taxon>Fungi incertae sedis</taxon>
        <taxon>Mucoromycota</taxon>
        <taxon>Mucoromycotina</taxon>
        <taxon>Mucoromycetes</taxon>
        <taxon>Mucorales</taxon>
        <taxon>Syncephalastraceae</taxon>
        <taxon>Syncephalastrum</taxon>
    </lineage>
</organism>
<dbReference type="GO" id="GO:0005524">
    <property type="term" value="F:ATP binding"/>
    <property type="evidence" value="ECO:0007669"/>
    <property type="project" value="UniProtKB-KW"/>
</dbReference>
<dbReference type="Proteomes" id="UP000242180">
    <property type="component" value="Unassembled WGS sequence"/>
</dbReference>
<dbReference type="InterPro" id="IPR003094">
    <property type="entry name" value="6Pfruct_kin"/>
</dbReference>
<comment type="caution">
    <text evidence="10">The sequence shown here is derived from an EMBL/GenBank/DDBJ whole genome shotgun (WGS) entry which is preliminary data.</text>
</comment>
<dbReference type="PIRSF" id="PIRSF000709">
    <property type="entry name" value="6PFK_2-Ptase"/>
    <property type="match status" value="1"/>
</dbReference>
<dbReference type="InterPro" id="IPR029033">
    <property type="entry name" value="His_PPase_superfam"/>
</dbReference>
<evidence type="ECO:0000256" key="2">
    <source>
        <dbReference type="ARBA" id="ARBA00013067"/>
    </source>
</evidence>
<dbReference type="Pfam" id="PF00300">
    <property type="entry name" value="His_Phos_1"/>
    <property type="match status" value="1"/>
</dbReference>
<reference evidence="10 11" key="1">
    <citation type="submission" date="2016-07" db="EMBL/GenBank/DDBJ databases">
        <title>Pervasive Adenine N6-methylation of Active Genes in Fungi.</title>
        <authorList>
            <consortium name="DOE Joint Genome Institute"/>
            <person name="Mondo S.J."/>
            <person name="Dannebaum R.O."/>
            <person name="Kuo R.C."/>
            <person name="Labutti K."/>
            <person name="Haridas S."/>
            <person name="Kuo A."/>
            <person name="Salamov A."/>
            <person name="Ahrendt S.R."/>
            <person name="Lipzen A."/>
            <person name="Sullivan W."/>
            <person name="Andreopoulos W.B."/>
            <person name="Clum A."/>
            <person name="Lindquist E."/>
            <person name="Daum C."/>
            <person name="Ramamoorthy G.K."/>
            <person name="Gryganskyi A."/>
            <person name="Culley D."/>
            <person name="Magnuson J.K."/>
            <person name="James T.Y."/>
            <person name="O'Malley M.A."/>
            <person name="Stajich J.E."/>
            <person name="Spatafora J.W."/>
            <person name="Visel A."/>
            <person name="Grigoriev I.V."/>
        </authorList>
    </citation>
    <scope>NUCLEOTIDE SEQUENCE [LARGE SCALE GENOMIC DNA]</scope>
    <source>
        <strain evidence="10 11">NRRL 2496</strain>
    </source>
</reference>
<accession>A0A1X2HFF5</accession>
<protein>
    <recommendedName>
        <fullName evidence="2">fructose-2,6-bisphosphate 2-phosphatase</fullName>
        <ecNumber evidence="2">3.1.3.46</ecNumber>
    </recommendedName>
</protein>
<dbReference type="EMBL" id="MCGN01000004">
    <property type="protein sequence ID" value="ORY97683.1"/>
    <property type="molecule type" value="Genomic_DNA"/>
</dbReference>
<proteinExistence type="inferred from homology"/>
<dbReference type="GO" id="GO:0006003">
    <property type="term" value="P:fructose 2,6-bisphosphate metabolic process"/>
    <property type="evidence" value="ECO:0007669"/>
    <property type="project" value="InterPro"/>
</dbReference>
<dbReference type="InterPro" id="IPR013079">
    <property type="entry name" value="6Phosfructo_kin"/>
</dbReference>
<evidence type="ECO:0000256" key="4">
    <source>
        <dbReference type="ARBA" id="ARBA00022801"/>
    </source>
</evidence>
<feature type="active site" description="Tele-phosphohistidine intermediate" evidence="6">
    <location>
        <position position="225"/>
    </location>
</feature>
<dbReference type="GO" id="GO:0004331">
    <property type="term" value="F:fructose-2,6-bisphosphate 2-phosphatase activity"/>
    <property type="evidence" value="ECO:0007669"/>
    <property type="project" value="UniProtKB-EC"/>
</dbReference>
<evidence type="ECO:0000256" key="5">
    <source>
        <dbReference type="ARBA" id="ARBA00022840"/>
    </source>
</evidence>
<sequence>MATAQDLRIAVVMVGLPARGKTFIAHKVRRYLTWLGINTNVFNVGNYRRERVGPEVRHTFFQTDNEEAMAQRQRAAKDALKDMLQWFDEGGTVAIYDGTNGTKARRSWLYHELTSHHIEVLFVESICEDKDIILKNIKDVKLTAPEYAGIDPDVAAEDFRKRIEHYQAAYETICQKEEDEYTYIKMINVGSQYIINRIRGYLESKIVSYLMNLHIRPKRIWFSRHGESMFNVQGKIGGDADLSPRGQQYAAKLPDLIKRELGDRPLSVWTSSMKRTIQTAQNLKYPKLHWKALDELDTGVCDGMTYEEIEEKYPEDFARRDEDKFNYRYRGGESYRDLVLRLEPVIMELERHENILIIAHQATIRCMYAYFMNMTHDELPYAPIPLHTVIELTPKAYGCTQRLYRVDIEAVNTYRPRVPQRISQLRESEGQQQSGLGASGEIADSAQPILPLSPKLVPKNSPTSSSAPAKTHS</sequence>
<keyword evidence="5" id="KW-0067">ATP-binding</keyword>
<feature type="domain" description="6-phosphofructo-2-kinase" evidence="9">
    <location>
        <begin position="4"/>
        <end position="217"/>
    </location>
</feature>
<feature type="binding site" evidence="7">
    <location>
        <begin position="224"/>
        <end position="231"/>
    </location>
    <ligand>
        <name>substrate</name>
    </ligand>
</feature>
<dbReference type="InterPro" id="IPR027417">
    <property type="entry name" value="P-loop_NTPase"/>
</dbReference>
<evidence type="ECO:0000256" key="3">
    <source>
        <dbReference type="ARBA" id="ARBA00022741"/>
    </source>
</evidence>
<evidence type="ECO:0000256" key="8">
    <source>
        <dbReference type="SAM" id="MobiDB-lite"/>
    </source>
</evidence>
<keyword evidence="3" id="KW-0547">Nucleotide-binding</keyword>
<dbReference type="PRINTS" id="PR00991">
    <property type="entry name" value="6PFRUCTKNASE"/>
</dbReference>
<comment type="similarity">
    <text evidence="1">In the C-terminal section; belongs to the phosphoglycerate mutase family.</text>
</comment>
<dbReference type="STRING" id="13706.A0A1X2HFF5"/>
<dbReference type="FunCoup" id="A0A1X2HFF5">
    <property type="interactions" value="286"/>
</dbReference>
<evidence type="ECO:0000259" key="9">
    <source>
        <dbReference type="Pfam" id="PF01591"/>
    </source>
</evidence>
<evidence type="ECO:0000256" key="1">
    <source>
        <dbReference type="ARBA" id="ARBA00008408"/>
    </source>
</evidence>
<dbReference type="CDD" id="cd07067">
    <property type="entry name" value="HP_PGM_like"/>
    <property type="match status" value="1"/>
</dbReference>